<name>A0A058ZWD8_EUCGR</name>
<keyword evidence="3" id="KW-1185">Reference proteome</keyword>
<dbReference type="Gramene" id="KCW45681">
    <property type="protein sequence ID" value="KCW45681"/>
    <property type="gene ID" value="EUGRSUZ_L00533"/>
</dbReference>
<dbReference type="EMBL" id="MU848273">
    <property type="protein sequence ID" value="KAK2633120.1"/>
    <property type="molecule type" value="Genomic_DNA"/>
</dbReference>
<evidence type="ECO:0000313" key="3">
    <source>
        <dbReference type="Proteomes" id="UP000030711"/>
    </source>
</evidence>
<reference evidence="1" key="2">
    <citation type="journal article" date="2014" name="Nature">
        <title>The genome of Eucalyptus grandis.</title>
        <authorList>
            <person name="Myburg A.A."/>
            <person name="Grattapaglia D."/>
            <person name="Tuskan G.A."/>
            <person name="Hellsten U."/>
            <person name="Hayes R.D."/>
            <person name="Grimwood J."/>
            <person name="Jenkins J."/>
            <person name="Lindquist E."/>
            <person name="Tice H."/>
            <person name="Bauer D."/>
            <person name="Goodstein D.M."/>
            <person name="Dubchak I."/>
            <person name="Poliakov A."/>
            <person name="Mizrachi E."/>
            <person name="Kullan A.R."/>
            <person name="Hussey S.G."/>
            <person name="Pinard D."/>
            <person name="van der Merwe K."/>
            <person name="Singh P."/>
            <person name="van Jaarsveld I."/>
            <person name="Silva-Junior O.B."/>
            <person name="Togawa R.C."/>
            <person name="Pappas M.R."/>
            <person name="Faria D.A."/>
            <person name="Sansaloni C.P."/>
            <person name="Petroli C.D."/>
            <person name="Yang X."/>
            <person name="Ranjan P."/>
            <person name="Tschaplinski T.J."/>
            <person name="Ye C.Y."/>
            <person name="Li T."/>
            <person name="Sterck L."/>
            <person name="Vanneste K."/>
            <person name="Murat F."/>
            <person name="Soler M."/>
            <person name="Clemente H.S."/>
            <person name="Saidi N."/>
            <person name="Cassan-Wang H."/>
            <person name="Dunand C."/>
            <person name="Hefer C.A."/>
            <person name="Bornberg-Bauer E."/>
            <person name="Kersting A.R."/>
            <person name="Vining K."/>
            <person name="Amarasinghe V."/>
            <person name="Ranik M."/>
            <person name="Naithani S."/>
            <person name="Elser J."/>
            <person name="Boyd A.E."/>
            <person name="Liston A."/>
            <person name="Spatafora J.W."/>
            <person name="Dharmwardhana P."/>
            <person name="Raja R."/>
            <person name="Sullivan C."/>
            <person name="Romanel E."/>
            <person name="Alves-Ferreira M."/>
            <person name="Kulheim C."/>
            <person name="Foley W."/>
            <person name="Carocha V."/>
            <person name="Paiva J."/>
            <person name="Kudrna D."/>
            <person name="Brommonschenkel S.H."/>
            <person name="Pasquali G."/>
            <person name="Byrne M."/>
            <person name="Rigault P."/>
            <person name="Tibbits J."/>
            <person name="Spokevicius A."/>
            <person name="Jones R.C."/>
            <person name="Steane D.A."/>
            <person name="Vaillancourt R.E."/>
            <person name="Potts B.M."/>
            <person name="Joubert F."/>
            <person name="Barry K."/>
            <person name="Pappas G.J."/>
            <person name="Strauss S.H."/>
            <person name="Jaiswal P."/>
            <person name="Grima-Pettenati J."/>
            <person name="Salse J."/>
            <person name="Van de Peer Y."/>
            <person name="Rokhsar D.S."/>
            <person name="Schmutz J."/>
        </authorList>
    </citation>
    <scope>NUCLEOTIDE SEQUENCE</scope>
    <source>
        <tissue evidence="1">Leaf extractions</tissue>
    </source>
</reference>
<dbReference type="SUPFAM" id="SSF52047">
    <property type="entry name" value="RNI-like"/>
    <property type="match status" value="1"/>
</dbReference>
<proteinExistence type="predicted"/>
<accession>A0A058ZWD8</accession>
<reference evidence="2" key="1">
    <citation type="submission" date="2013-07" db="EMBL/GenBank/DDBJ databases">
        <title>The genome of Eucalyptus grandis.</title>
        <authorList>
            <person name="Schmutz J."/>
            <person name="Hayes R."/>
            <person name="Myburg A."/>
            <person name="Tuskan G."/>
            <person name="Grattapaglia D."/>
            <person name="Rokhsar D.S."/>
        </authorList>
    </citation>
    <scope>NUCLEOTIDE SEQUENCE</scope>
    <source>
        <tissue evidence="2">Leaf extractions</tissue>
    </source>
</reference>
<protein>
    <recommendedName>
        <fullName evidence="4">Leucine-rich repeat-containing N-terminal plant-type domain-containing protein</fullName>
    </recommendedName>
</protein>
<reference evidence="1" key="4">
    <citation type="submission" date="2023-07" db="EMBL/GenBank/DDBJ databases">
        <authorList>
            <person name="Myburg A.A."/>
            <person name="Grattapaglia D."/>
            <person name="Tuskan G.A."/>
            <person name="Hellsten U."/>
            <person name="Hayes R.D."/>
            <person name="Grimwood J."/>
            <person name="Jenkins J."/>
            <person name="Lindquist E."/>
            <person name="Tice H."/>
            <person name="Bauer D."/>
            <person name="Goodstein D.M."/>
            <person name="Dubchak I."/>
            <person name="Poliakov A."/>
            <person name="Mizrachi E."/>
            <person name="Kullan A.R."/>
            <person name="Hussey S.G."/>
            <person name="Pinard D."/>
            <person name="Van D.M."/>
            <person name="Singh P."/>
            <person name="Van J.I."/>
            <person name="Silva-Junior O.B."/>
            <person name="Togawa R.C."/>
            <person name="Pappas M.R."/>
            <person name="Faria D.A."/>
            <person name="Sansaloni C.P."/>
            <person name="Petroli C.D."/>
            <person name="Yang X."/>
            <person name="Ranjan P."/>
            <person name="Tschaplinski T.J."/>
            <person name="Ye C.Y."/>
            <person name="Li T."/>
            <person name="Sterck L."/>
            <person name="Vanneste K."/>
            <person name="Murat F."/>
            <person name="Soler M."/>
            <person name="Clemente H.S."/>
            <person name="Saidi N."/>
            <person name="Cassan-Wang H."/>
            <person name="Dunand C."/>
            <person name="Hefer C.A."/>
            <person name="Bornberg-Bauer E."/>
            <person name="Kersting A.R."/>
            <person name="Vining K."/>
            <person name="Amarasinghe V."/>
            <person name="Ranik M."/>
            <person name="Naithani S."/>
            <person name="Elser J."/>
            <person name="Boyd A.E."/>
            <person name="Liston A."/>
            <person name="Spatafora J.W."/>
            <person name="Dharmwardhana P."/>
            <person name="Raja R."/>
            <person name="Sullivan C."/>
            <person name="Romanel E."/>
            <person name="Alves-Ferreira M."/>
            <person name="Kulheim C."/>
            <person name="Foley W."/>
            <person name="Carocha V."/>
            <person name="Paiva J."/>
            <person name="Kudrna D."/>
            <person name="Brommonschenkel S.H."/>
            <person name="Pasquali G."/>
            <person name="Byrne M."/>
            <person name="Rigault P."/>
            <person name="Tibbits J."/>
            <person name="Spokevicius A."/>
            <person name="Jones R.C."/>
            <person name="Steane D.A."/>
            <person name="Vaillancourt R.E."/>
            <person name="Potts B.M."/>
            <person name="Joubert F."/>
            <person name="Barry K."/>
            <person name="Pappas G.J."/>
            <person name="Strauss S.H."/>
            <person name="Jaiswal P."/>
            <person name="Grima-Pettenati J."/>
            <person name="Salse J."/>
            <person name="Van D.P."/>
            <person name="Rokhsar D.S."/>
            <person name="Schmutz J."/>
        </authorList>
    </citation>
    <scope>NUCLEOTIDE SEQUENCE</scope>
    <source>
        <tissue evidence="1">Leaf extractions</tissue>
    </source>
</reference>
<dbReference type="InParanoid" id="A0A058ZWD8"/>
<dbReference type="EMBL" id="KK198785">
    <property type="protein sequence ID" value="KCW45681.1"/>
    <property type="molecule type" value="Genomic_DNA"/>
</dbReference>
<evidence type="ECO:0008006" key="4">
    <source>
        <dbReference type="Google" id="ProtNLM"/>
    </source>
</evidence>
<dbReference type="AlphaFoldDB" id="A0A058ZWD8"/>
<dbReference type="Gene3D" id="3.80.10.10">
    <property type="entry name" value="Ribonuclease Inhibitor"/>
    <property type="match status" value="1"/>
</dbReference>
<gene>
    <name evidence="2" type="ORF">EUGRSUZ_L00533</name>
</gene>
<evidence type="ECO:0000313" key="1">
    <source>
        <dbReference type="EMBL" id="KAK2633120.1"/>
    </source>
</evidence>
<dbReference type="Proteomes" id="UP000030711">
    <property type="component" value="Unassembled WGS sequence"/>
</dbReference>
<organism evidence="2">
    <name type="scientific">Eucalyptus grandis</name>
    <name type="common">Flooded gum</name>
    <dbReference type="NCBI Taxonomy" id="71139"/>
    <lineage>
        <taxon>Eukaryota</taxon>
        <taxon>Viridiplantae</taxon>
        <taxon>Streptophyta</taxon>
        <taxon>Embryophyta</taxon>
        <taxon>Tracheophyta</taxon>
        <taxon>Spermatophyta</taxon>
        <taxon>Magnoliopsida</taxon>
        <taxon>eudicotyledons</taxon>
        <taxon>Gunneridae</taxon>
        <taxon>Pentapetalae</taxon>
        <taxon>rosids</taxon>
        <taxon>malvids</taxon>
        <taxon>Myrtales</taxon>
        <taxon>Myrtaceae</taxon>
        <taxon>Myrtoideae</taxon>
        <taxon>Eucalypteae</taxon>
        <taxon>Eucalyptus</taxon>
    </lineage>
</organism>
<reference evidence="1" key="3">
    <citation type="submission" date="2023-04" db="EMBL/GenBank/DDBJ databases">
        <title>WGS assembly of Eucalyptus grandis.</title>
        <authorList>
            <person name="Myburg A."/>
            <person name="Grattapaglia D."/>
            <person name="Tuskan G."/>
            <person name="Hellsten U."/>
            <person name="Hayes R."/>
            <person name="Grimwood J."/>
            <person name="Jenkins J."/>
            <person name="Lindquist E."/>
            <person name="Tice H."/>
            <person name="Bauer D."/>
            <person name="Goodstein D."/>
            <person name="Dubchak I."/>
            <person name="Poliakov A."/>
            <person name="Mizrachi E."/>
            <person name="Kullan A."/>
            <person name="Hussey S."/>
            <person name="Pinard D."/>
            <person name="Van D."/>
            <person name="Singh P."/>
            <person name="Van J."/>
            <person name="Silva-Junior O."/>
            <person name="Togawa R."/>
            <person name="Pappas M."/>
            <person name="Faria D."/>
            <person name="Sansaloni C."/>
            <person name="Petroli C."/>
            <person name="Yang X."/>
            <person name="Ranjan P."/>
            <person name="Tschaplinski T."/>
            <person name="Ye C."/>
            <person name="Li T."/>
            <person name="Sterck L."/>
            <person name="Vanneste K."/>
            <person name="Murat F."/>
            <person name="Soler M."/>
            <person name="Clemente H."/>
            <person name="Saidi N."/>
            <person name="Cassan-Wang H."/>
            <person name="Dunand C."/>
            <person name="Hefer C."/>
            <person name="Bornberg-Bauer E."/>
            <person name="Kersting A."/>
            <person name="Vining K."/>
            <person name="Amarasinghe V."/>
            <person name="Ranik M."/>
            <person name="Naithani S."/>
            <person name="Elser J."/>
            <person name="Boyd A."/>
            <person name="Liston A."/>
            <person name="Spatafora J."/>
            <person name="Dharmwardhana P."/>
            <person name="Raja R."/>
            <person name="Sullivan C."/>
            <person name="Romanel E."/>
            <person name="Alves-Ferreira M."/>
            <person name="Kulheim C."/>
            <person name="Foley W."/>
            <person name="Carocha V."/>
            <person name="Paiva J."/>
            <person name="Kudrna D."/>
            <person name="Brommonschenkel S."/>
            <person name="Pasquali G."/>
            <person name="Byrne M."/>
            <person name="Rigault P."/>
            <person name="Tibbits J."/>
            <person name="Spokevicius A."/>
            <person name="Jones R."/>
            <person name="Steane D."/>
            <person name="Vaillancourt R."/>
            <person name="Potts B."/>
            <person name="Joubert F."/>
            <person name="Barry K."/>
            <person name="Pappas G."/>
            <person name="Strauss S."/>
            <person name="Jaiswal P."/>
            <person name="Grima-Pettenati J."/>
            <person name="Salse J."/>
            <person name="Van D."/>
            <person name="Rokhsar D."/>
            <person name="Schmutz J."/>
        </authorList>
    </citation>
    <scope>NUCLEOTIDE SEQUENCE</scope>
    <source>
        <tissue evidence="1">Leaf extractions</tissue>
    </source>
</reference>
<dbReference type="InterPro" id="IPR032675">
    <property type="entry name" value="LRR_dom_sf"/>
</dbReference>
<sequence>MPDSGWSRLRICSGPAHPMSSGMHFLQMEVKLKVLLLLHCSYTITACDSFGCSTLKRPFGKLKCLMDFNIDDCHHLEDLPKEIRGLVNFQCLTLGWCF</sequence>
<evidence type="ECO:0000313" key="2">
    <source>
        <dbReference type="EMBL" id="KCW45681.1"/>
    </source>
</evidence>